<proteinExistence type="predicted"/>
<protein>
    <submittedName>
        <fullName evidence="1">Uncharacterized protein</fullName>
    </submittedName>
</protein>
<dbReference type="HOGENOM" id="CLU_3395346_0_0_9"/>
<name>A5ZNA9_9FIRM</name>
<evidence type="ECO:0000313" key="1">
    <source>
        <dbReference type="EMBL" id="EDM89353.1"/>
    </source>
</evidence>
<evidence type="ECO:0000313" key="2">
    <source>
        <dbReference type="Proteomes" id="UP000006002"/>
    </source>
</evidence>
<comment type="caution">
    <text evidence="1">The sequence shown here is derived from an EMBL/GenBank/DDBJ whole genome shotgun (WGS) entry which is preliminary data.</text>
</comment>
<dbReference type="AlphaFoldDB" id="A5ZNA9"/>
<reference evidence="1 2" key="2">
    <citation type="submission" date="2007-04" db="EMBL/GenBank/DDBJ databases">
        <title>Draft genome sequence of Ruminococcus obeum (ATCC 29174).</title>
        <authorList>
            <person name="Sudarsanam P."/>
            <person name="Ley R."/>
            <person name="Guruge J."/>
            <person name="Turnbaugh P.J."/>
            <person name="Mahowald M."/>
            <person name="Liep D."/>
            <person name="Gordon J."/>
        </authorList>
    </citation>
    <scope>NUCLEOTIDE SEQUENCE [LARGE SCALE GENOMIC DNA]</scope>
    <source>
        <strain evidence="1 2">ATCC 29174</strain>
    </source>
</reference>
<accession>A5ZNA9</accession>
<organism evidence="1 2">
    <name type="scientific">Blautia obeum ATCC 29174</name>
    <dbReference type="NCBI Taxonomy" id="411459"/>
    <lineage>
        <taxon>Bacteria</taxon>
        <taxon>Bacillati</taxon>
        <taxon>Bacillota</taxon>
        <taxon>Clostridia</taxon>
        <taxon>Lachnospirales</taxon>
        <taxon>Lachnospiraceae</taxon>
        <taxon>Blautia</taxon>
    </lineage>
</organism>
<gene>
    <name evidence="1" type="ORF">RUMOBE_00476</name>
</gene>
<dbReference type="EMBL" id="AAVO02000001">
    <property type="protein sequence ID" value="EDM89353.1"/>
    <property type="molecule type" value="Genomic_DNA"/>
</dbReference>
<reference evidence="1 2" key="1">
    <citation type="submission" date="2007-03" db="EMBL/GenBank/DDBJ databases">
        <authorList>
            <person name="Fulton L."/>
            <person name="Clifton S."/>
            <person name="Fulton B."/>
            <person name="Xu J."/>
            <person name="Minx P."/>
            <person name="Pepin K.H."/>
            <person name="Johnson M."/>
            <person name="Thiruvilangam P."/>
            <person name="Bhonagiri V."/>
            <person name="Nash W.E."/>
            <person name="Mardis E.R."/>
            <person name="Wilson R.K."/>
        </authorList>
    </citation>
    <scope>NUCLEOTIDE SEQUENCE [LARGE SCALE GENOMIC DNA]</scope>
    <source>
        <strain evidence="1 2">ATCC 29174</strain>
    </source>
</reference>
<sequence>MILKLVKLPYFPLKDEKTMKSIDAKKKMCIM</sequence>
<dbReference type="Proteomes" id="UP000006002">
    <property type="component" value="Unassembled WGS sequence"/>
</dbReference>